<dbReference type="OrthoDB" id="9809101at2"/>
<reference evidence="1 2" key="1">
    <citation type="journal article" date="2019" name="Emerg. Microbes Infect.">
        <title>Comprehensive subspecies identification of 175 nontuberculous mycobacteria species based on 7547 genomic profiles.</title>
        <authorList>
            <person name="Matsumoto Y."/>
            <person name="Kinjo T."/>
            <person name="Motooka D."/>
            <person name="Nabeya D."/>
            <person name="Jung N."/>
            <person name="Uechi K."/>
            <person name="Horii T."/>
            <person name="Iida T."/>
            <person name="Fujita J."/>
            <person name="Nakamura S."/>
        </authorList>
    </citation>
    <scope>NUCLEOTIDE SEQUENCE [LARGE SCALE GENOMIC DNA]</scope>
    <source>
        <strain evidence="1 2">JCM 14742</strain>
    </source>
</reference>
<sequence length="99" mass="10804">MPSPRKPPIPPASLPRLENVGTDEALALRDQACIDDARLAYAALREVHLGGQRFEELSAVPLDLRRVFLVLDTEGVEKFGASRNDLLKEAQAQLDAAAK</sequence>
<evidence type="ECO:0000313" key="1">
    <source>
        <dbReference type="EMBL" id="BBZ47237.1"/>
    </source>
</evidence>
<keyword evidence="2" id="KW-1185">Reference proteome</keyword>
<evidence type="ECO:0000313" key="2">
    <source>
        <dbReference type="Proteomes" id="UP000467105"/>
    </source>
</evidence>
<accession>A0A7I7Z0X3</accession>
<dbReference type="Proteomes" id="UP000467105">
    <property type="component" value="Chromosome"/>
</dbReference>
<dbReference type="EMBL" id="AP022614">
    <property type="protein sequence ID" value="BBZ47237.1"/>
    <property type="molecule type" value="Genomic_DNA"/>
</dbReference>
<dbReference type="AlphaFoldDB" id="A0A7I7Z0X3"/>
<name>A0A7I7Z0X3_9MYCO</name>
<protein>
    <submittedName>
        <fullName evidence="1">Uncharacterized protein</fullName>
    </submittedName>
</protein>
<dbReference type="RefSeq" id="WP_139825686.1">
    <property type="nucleotide sequence ID" value="NZ_AP022614.1"/>
</dbReference>
<organism evidence="1 2">
    <name type="scientific">Mycobacterium parmense</name>
    <dbReference type="NCBI Taxonomy" id="185642"/>
    <lineage>
        <taxon>Bacteria</taxon>
        <taxon>Bacillati</taxon>
        <taxon>Actinomycetota</taxon>
        <taxon>Actinomycetes</taxon>
        <taxon>Mycobacteriales</taxon>
        <taxon>Mycobacteriaceae</taxon>
        <taxon>Mycobacterium</taxon>
        <taxon>Mycobacterium simiae complex</taxon>
    </lineage>
</organism>
<gene>
    <name evidence="1" type="ORF">MPRM_45180</name>
</gene>
<proteinExistence type="predicted"/>